<accession>A0A1H6FK69</accession>
<dbReference type="EMBL" id="FNWL01000001">
    <property type="protein sequence ID" value="SEH11259.1"/>
    <property type="molecule type" value="Genomic_DNA"/>
</dbReference>
<dbReference type="InterPro" id="IPR023393">
    <property type="entry name" value="START-like_dom_sf"/>
</dbReference>
<dbReference type="Proteomes" id="UP000199112">
    <property type="component" value="Unassembled WGS sequence"/>
</dbReference>
<dbReference type="OrthoDB" id="66844at2157"/>
<name>A0A1H6FK69_9EURY</name>
<proteinExistence type="predicted"/>
<dbReference type="InterPro" id="IPR019587">
    <property type="entry name" value="Polyketide_cyclase/dehydratase"/>
</dbReference>
<organism evidence="1 2">
    <name type="scientific">Natronorubrum sediminis</name>
    <dbReference type="NCBI Taxonomy" id="640943"/>
    <lineage>
        <taxon>Archaea</taxon>
        <taxon>Methanobacteriati</taxon>
        <taxon>Methanobacteriota</taxon>
        <taxon>Stenosarchaea group</taxon>
        <taxon>Halobacteria</taxon>
        <taxon>Halobacteriales</taxon>
        <taxon>Natrialbaceae</taxon>
        <taxon>Natronorubrum</taxon>
    </lineage>
</organism>
<keyword evidence="2" id="KW-1185">Reference proteome</keyword>
<dbReference type="Pfam" id="PF10604">
    <property type="entry name" value="Polyketide_cyc2"/>
    <property type="match status" value="1"/>
</dbReference>
<dbReference type="RefSeq" id="WP_090504037.1">
    <property type="nucleotide sequence ID" value="NZ_FNWL01000001.1"/>
</dbReference>
<dbReference type="AlphaFoldDB" id="A0A1H6FK69"/>
<gene>
    <name evidence="1" type="ORF">SAMN04487967_0268</name>
</gene>
<sequence length="134" mass="15218">MTRVRPIHTQDGRRIEVSHVLEAPAADAWELLVDTTEWPSWSPLVSGVESSDRRIRTGTTGRVRLSGVWTSFHITTCADRRWTWTLSRLPGATHRVDDLENQRCRIAFELPVYAAGSVPVTLRALENLEERLAE</sequence>
<evidence type="ECO:0000313" key="1">
    <source>
        <dbReference type="EMBL" id="SEH11259.1"/>
    </source>
</evidence>
<evidence type="ECO:0000313" key="2">
    <source>
        <dbReference type="Proteomes" id="UP000199112"/>
    </source>
</evidence>
<protein>
    <submittedName>
        <fullName evidence="1">Polyketide cyclase / dehydrase and lipid transport</fullName>
    </submittedName>
</protein>
<reference evidence="2" key="1">
    <citation type="submission" date="2016-10" db="EMBL/GenBank/DDBJ databases">
        <authorList>
            <person name="Varghese N."/>
            <person name="Submissions S."/>
        </authorList>
    </citation>
    <scope>NUCLEOTIDE SEQUENCE [LARGE SCALE GENOMIC DNA]</scope>
    <source>
        <strain evidence="2">CGMCC 1.8981</strain>
    </source>
</reference>
<dbReference type="Gene3D" id="3.30.530.20">
    <property type="match status" value="1"/>
</dbReference>
<dbReference type="SUPFAM" id="SSF55961">
    <property type="entry name" value="Bet v1-like"/>
    <property type="match status" value="1"/>
</dbReference>